<feature type="domain" description="F-box" evidence="1">
    <location>
        <begin position="1"/>
        <end position="44"/>
    </location>
</feature>
<dbReference type="Pfam" id="PF00646">
    <property type="entry name" value="F-box"/>
    <property type="match status" value="1"/>
</dbReference>
<reference evidence="2 3" key="1">
    <citation type="journal article" date="2018" name="Mol. Plant">
        <title>The genome of Artemisia annua provides insight into the evolution of Asteraceae family and artemisinin biosynthesis.</title>
        <authorList>
            <person name="Shen Q."/>
            <person name="Zhang L."/>
            <person name="Liao Z."/>
            <person name="Wang S."/>
            <person name="Yan T."/>
            <person name="Shi P."/>
            <person name="Liu M."/>
            <person name="Fu X."/>
            <person name="Pan Q."/>
            <person name="Wang Y."/>
            <person name="Lv Z."/>
            <person name="Lu X."/>
            <person name="Zhang F."/>
            <person name="Jiang W."/>
            <person name="Ma Y."/>
            <person name="Chen M."/>
            <person name="Hao X."/>
            <person name="Li L."/>
            <person name="Tang Y."/>
            <person name="Lv G."/>
            <person name="Zhou Y."/>
            <person name="Sun X."/>
            <person name="Brodelius P.E."/>
            <person name="Rose J.K.C."/>
            <person name="Tang K."/>
        </authorList>
    </citation>
    <scope>NUCLEOTIDE SEQUENCE [LARGE SCALE GENOMIC DNA]</scope>
    <source>
        <strain evidence="3">cv. Huhao1</strain>
        <tissue evidence="2">Leaf</tissue>
    </source>
</reference>
<dbReference type="InterPro" id="IPR036047">
    <property type="entry name" value="F-box-like_dom_sf"/>
</dbReference>
<evidence type="ECO:0000259" key="1">
    <source>
        <dbReference type="PROSITE" id="PS50181"/>
    </source>
</evidence>
<dbReference type="PANTHER" id="PTHR31672">
    <property type="entry name" value="BNACNNG10540D PROTEIN"/>
    <property type="match status" value="1"/>
</dbReference>
<gene>
    <name evidence="2" type="ORF">CTI12_AA502790</name>
</gene>
<dbReference type="NCBIfam" id="TIGR01640">
    <property type="entry name" value="F_box_assoc_1"/>
    <property type="match status" value="2"/>
</dbReference>
<dbReference type="Pfam" id="PF08268">
    <property type="entry name" value="FBA_3"/>
    <property type="match status" value="1"/>
</dbReference>
<dbReference type="STRING" id="35608.A0A2U1LAL3"/>
<dbReference type="AlphaFoldDB" id="A0A2U1LAL3"/>
<dbReference type="InterPro" id="IPR013187">
    <property type="entry name" value="F-box-assoc_dom_typ3"/>
</dbReference>
<evidence type="ECO:0000313" key="3">
    <source>
        <dbReference type="Proteomes" id="UP000245207"/>
    </source>
</evidence>
<sequence length="693" mass="80670">MSDFDDNILWDIFSRLDVKTIIYCKCACKRWRDLVLDPHFINKLHLLRSLASPQSLIIHGLQREDYPLMNNYGHHGLRREVSFRRPGFLKWVEIQQEHDGCQLNHVRSHNLSDNNCNFPKFGMITVGSVNGLICMYQRPDRFFIFNPVFEEYMTLPKPKLVEKRYHLINYGFGFSMASGEYKVIRICRKRNPRSQIFLNTYLYPPEIEVYTLGTDQWRTLGPVPYPDRYETAACSSISLNGHVHWIIWGKIYAFDLDMETFKAFPSPTATGDCNKILGVLKGCLSQFSWSKFRFTVFVMREYGISDSWYQEVHTPESILRKEEFERWSTWKPLCLINGLNGTTSNLIAVHENKFLVHCLDTNTYVQTNLLHIYSTSTVMTYHPKLLKLHKFGADRVHPFNKSYGLILKFILCLQIIEYIAYLLTLGILDPGGRLVGRRLVVGEEYKVIQIYRKRVKEVSTDSGDPPSHDPPEIEVYTLGTDHWRPLGPVPYSYERLCPLLNRSSIFFHGRVHWIFFDGGIYGFDFDDETFQYLFQSPPSRDEYYKILGVLKGRLCQFTWSSCGEYTLWVMKEYGINDSWYKEVAVAQSLIPDVYSYWVPLCLIDGPSNGSILIFSHGSVFLAYHLDTNLILQANMMRLFYTKTAIPYRPSFLKLSNFGAHRVHAFNRVTTNSITYFLSKYIILSNMSNPTPVA</sequence>
<comment type="caution">
    <text evidence="2">The sequence shown here is derived from an EMBL/GenBank/DDBJ whole genome shotgun (WGS) entry which is preliminary data.</text>
</comment>
<evidence type="ECO:0000313" key="2">
    <source>
        <dbReference type="EMBL" id="PWA46029.1"/>
    </source>
</evidence>
<protein>
    <submittedName>
        <fullName evidence="2">F-box associated domain, type 1</fullName>
    </submittedName>
</protein>
<dbReference type="SUPFAM" id="SSF81383">
    <property type="entry name" value="F-box domain"/>
    <property type="match status" value="1"/>
</dbReference>
<accession>A0A2U1LAL3</accession>
<dbReference type="InterPro" id="IPR001810">
    <property type="entry name" value="F-box_dom"/>
</dbReference>
<proteinExistence type="predicted"/>
<dbReference type="Gene3D" id="1.20.1280.50">
    <property type="match status" value="1"/>
</dbReference>
<dbReference type="EMBL" id="PKPP01010483">
    <property type="protein sequence ID" value="PWA46029.1"/>
    <property type="molecule type" value="Genomic_DNA"/>
</dbReference>
<dbReference type="Pfam" id="PF07734">
    <property type="entry name" value="FBA_1"/>
    <property type="match status" value="1"/>
</dbReference>
<dbReference type="InterPro" id="IPR050796">
    <property type="entry name" value="SCF_F-box_component"/>
</dbReference>
<dbReference type="InterPro" id="IPR017451">
    <property type="entry name" value="F-box-assoc_interact_dom"/>
</dbReference>
<organism evidence="2 3">
    <name type="scientific">Artemisia annua</name>
    <name type="common">Sweet wormwood</name>
    <dbReference type="NCBI Taxonomy" id="35608"/>
    <lineage>
        <taxon>Eukaryota</taxon>
        <taxon>Viridiplantae</taxon>
        <taxon>Streptophyta</taxon>
        <taxon>Embryophyta</taxon>
        <taxon>Tracheophyta</taxon>
        <taxon>Spermatophyta</taxon>
        <taxon>Magnoliopsida</taxon>
        <taxon>eudicotyledons</taxon>
        <taxon>Gunneridae</taxon>
        <taxon>Pentapetalae</taxon>
        <taxon>asterids</taxon>
        <taxon>campanulids</taxon>
        <taxon>Asterales</taxon>
        <taxon>Asteraceae</taxon>
        <taxon>Asteroideae</taxon>
        <taxon>Anthemideae</taxon>
        <taxon>Artemisiinae</taxon>
        <taxon>Artemisia</taxon>
    </lineage>
</organism>
<name>A0A2U1LAL3_ARTAN</name>
<dbReference type="Proteomes" id="UP000245207">
    <property type="component" value="Unassembled WGS sequence"/>
</dbReference>
<dbReference type="PROSITE" id="PS50181">
    <property type="entry name" value="FBOX"/>
    <property type="match status" value="1"/>
</dbReference>
<dbReference type="PANTHER" id="PTHR31672:SF13">
    <property type="entry name" value="F-BOX PROTEIN CPR30-LIKE"/>
    <property type="match status" value="1"/>
</dbReference>
<keyword evidence="3" id="KW-1185">Reference proteome</keyword>
<dbReference type="OrthoDB" id="610337at2759"/>
<dbReference type="InterPro" id="IPR006527">
    <property type="entry name" value="F-box-assoc_dom_typ1"/>
</dbReference>